<dbReference type="EMBL" id="LR699553">
    <property type="protein sequence ID" value="VVD29127.1"/>
    <property type="molecule type" value="Genomic_DNA"/>
</dbReference>
<evidence type="ECO:0000313" key="2">
    <source>
        <dbReference type="Proteomes" id="UP000325811"/>
    </source>
</evidence>
<protein>
    <submittedName>
        <fullName evidence="1">Uncharacterized protein</fullName>
    </submittedName>
</protein>
<evidence type="ECO:0000313" key="1">
    <source>
        <dbReference type="EMBL" id="VVD29127.1"/>
    </source>
</evidence>
<organism evidence="1 2">
    <name type="scientific">Paraburkholderia dioscoreae</name>
    <dbReference type="NCBI Taxonomy" id="2604047"/>
    <lineage>
        <taxon>Bacteria</taxon>
        <taxon>Pseudomonadati</taxon>
        <taxon>Pseudomonadota</taxon>
        <taxon>Betaproteobacteria</taxon>
        <taxon>Burkholderiales</taxon>
        <taxon>Burkholderiaceae</taxon>
        <taxon>Paraburkholderia</taxon>
    </lineage>
</organism>
<dbReference type="KEGG" id="pdio:PDMSB3_2671"/>
<sequence length="319" mass="36677">MKIYIANLGIQNHLWPTCLERSTIALFEDVRLRPFWERRDREGYIAVAKTLGTVAQTAGRWFNLPEIILSTAGDIWIHRDGDYLWWTVSKAEPATTTLEPWNDPNGKTSEIYITHKPVEPWSNRDRKGNRLLWKEIHPTARWFLTTEATVQSVATHPDYALALINGDSLAQWHSQPLWEAARQKSGKGQVTNYDPIAKSAWQMAYTAMQTTAYANGQDVTRTLKNKDMMFSSQPELEEYIKDLAKQQQNLCAITSLQLQFIGVETDPEMLCSLDRIESSGHYERGNLQLVCRFINRWKSDGDVDEFRRLIKVLQTSGLT</sequence>
<reference evidence="1 2" key="1">
    <citation type="submission" date="2019-08" db="EMBL/GenBank/DDBJ databases">
        <authorList>
            <person name="Herpell B J."/>
        </authorList>
    </citation>
    <scope>NUCLEOTIDE SEQUENCE [LARGE SCALE GENOMIC DNA]</scope>
    <source>
        <strain evidence="2">Msb3</strain>
    </source>
</reference>
<gene>
    <name evidence="1" type="ORF">PDMSB3_2671</name>
</gene>
<dbReference type="AlphaFoldDB" id="A0A5Q4ZD58"/>
<dbReference type="RefSeq" id="WP_165186297.1">
    <property type="nucleotide sequence ID" value="NZ_LR699553.1"/>
</dbReference>
<name>A0A5Q4ZD58_9BURK</name>
<dbReference type="Proteomes" id="UP000325811">
    <property type="component" value="Chromosome I"/>
</dbReference>
<proteinExistence type="predicted"/>
<accession>A0A5Q4ZD58</accession>
<keyword evidence="2" id="KW-1185">Reference proteome</keyword>
<dbReference type="Gene3D" id="3.30.40.220">
    <property type="match status" value="1"/>
</dbReference>